<dbReference type="InParanoid" id="A0A059DCS0"/>
<protein>
    <submittedName>
        <fullName evidence="2">Uncharacterized protein</fullName>
    </submittedName>
</protein>
<dbReference type="KEGG" id="egr:104455214"/>
<reference evidence="2" key="1">
    <citation type="submission" date="2013-07" db="EMBL/GenBank/DDBJ databases">
        <title>The genome of Eucalyptus grandis.</title>
        <authorList>
            <person name="Schmutz J."/>
            <person name="Hayes R."/>
            <person name="Myburg A."/>
            <person name="Tuskan G."/>
            <person name="Grattapaglia D."/>
            <person name="Rokhsar D.S."/>
        </authorList>
    </citation>
    <scope>NUCLEOTIDE SEQUENCE</scope>
    <source>
        <tissue evidence="2">Leaf extractions</tissue>
    </source>
</reference>
<evidence type="ECO:0000256" key="1">
    <source>
        <dbReference type="SAM" id="MobiDB-lite"/>
    </source>
</evidence>
<name>A0A059DCS0_EUCGR</name>
<dbReference type="STRING" id="71139.A0A059DCS0"/>
<sequence length="114" mass="12859">MDGLIPMMYRAIKRNRVRSRYECLSTTASRTFNVADFYMNGQAQAQAQAQPHLYSGPASDRMIHNQSHHRRYASTGDYSFRLTPGGDEDAVGPHSKQVARFRRSRSVLSCFSGA</sequence>
<dbReference type="AlphaFoldDB" id="A0A059DCS0"/>
<proteinExistence type="predicted"/>
<accession>A0A059DCS0</accession>
<dbReference type="PANTHER" id="PTHR35485:SF4">
    <property type="entry name" value="EXPRESSED PROTEIN"/>
    <property type="match status" value="1"/>
</dbReference>
<dbReference type="EMBL" id="KK198753">
    <property type="protein sequence ID" value="KCW88010.1"/>
    <property type="molecule type" value="Genomic_DNA"/>
</dbReference>
<gene>
    <name evidence="2" type="ORF">EUGRSUZ_A00421</name>
</gene>
<dbReference type="eggNOG" id="ENOG502S9RG">
    <property type="taxonomic scope" value="Eukaryota"/>
</dbReference>
<dbReference type="FunCoup" id="A0A059DCS0">
    <property type="interactions" value="293"/>
</dbReference>
<dbReference type="PANTHER" id="PTHR35485">
    <property type="entry name" value="OS01G0888900 PROTEIN"/>
    <property type="match status" value="1"/>
</dbReference>
<evidence type="ECO:0000313" key="2">
    <source>
        <dbReference type="EMBL" id="KCW88010.1"/>
    </source>
</evidence>
<dbReference type="OMA" id="SCREFSN"/>
<dbReference type="Gramene" id="KCW88010">
    <property type="protein sequence ID" value="KCW88010"/>
    <property type="gene ID" value="EUGRSUZ_A00421"/>
</dbReference>
<dbReference type="OrthoDB" id="650808at2759"/>
<organism evidence="2">
    <name type="scientific">Eucalyptus grandis</name>
    <name type="common">Flooded gum</name>
    <dbReference type="NCBI Taxonomy" id="71139"/>
    <lineage>
        <taxon>Eukaryota</taxon>
        <taxon>Viridiplantae</taxon>
        <taxon>Streptophyta</taxon>
        <taxon>Embryophyta</taxon>
        <taxon>Tracheophyta</taxon>
        <taxon>Spermatophyta</taxon>
        <taxon>Magnoliopsida</taxon>
        <taxon>eudicotyledons</taxon>
        <taxon>Gunneridae</taxon>
        <taxon>Pentapetalae</taxon>
        <taxon>rosids</taxon>
        <taxon>malvids</taxon>
        <taxon>Myrtales</taxon>
        <taxon>Myrtaceae</taxon>
        <taxon>Myrtoideae</taxon>
        <taxon>Eucalypteae</taxon>
        <taxon>Eucalyptus</taxon>
    </lineage>
</organism>
<feature type="region of interest" description="Disordered" evidence="1">
    <location>
        <begin position="74"/>
        <end position="98"/>
    </location>
</feature>